<organism evidence="2 3">
    <name type="scientific">Necator americanus</name>
    <name type="common">Human hookworm</name>
    <dbReference type="NCBI Taxonomy" id="51031"/>
    <lineage>
        <taxon>Eukaryota</taxon>
        <taxon>Metazoa</taxon>
        <taxon>Ecdysozoa</taxon>
        <taxon>Nematoda</taxon>
        <taxon>Chromadorea</taxon>
        <taxon>Rhabditida</taxon>
        <taxon>Rhabditina</taxon>
        <taxon>Rhabditomorpha</taxon>
        <taxon>Strongyloidea</taxon>
        <taxon>Ancylostomatidae</taxon>
        <taxon>Bunostominae</taxon>
        <taxon>Necator</taxon>
    </lineage>
</organism>
<protein>
    <submittedName>
        <fullName evidence="2">Uncharacterized protein</fullName>
    </submittedName>
</protein>
<reference evidence="2 3" key="1">
    <citation type="submission" date="2023-08" db="EMBL/GenBank/DDBJ databases">
        <title>A Necator americanus chromosomal reference genome.</title>
        <authorList>
            <person name="Ilik V."/>
            <person name="Petrzelkova K.J."/>
            <person name="Pardy F."/>
            <person name="Fuh T."/>
            <person name="Niatou-Singa F.S."/>
            <person name="Gouil Q."/>
            <person name="Baker L."/>
            <person name="Ritchie M.E."/>
            <person name="Jex A.R."/>
            <person name="Gazzola D."/>
            <person name="Li H."/>
            <person name="Toshio Fujiwara R."/>
            <person name="Zhan B."/>
            <person name="Aroian R.V."/>
            <person name="Pafco B."/>
            <person name="Schwarz E.M."/>
        </authorList>
    </citation>
    <scope>NUCLEOTIDE SEQUENCE [LARGE SCALE GENOMIC DNA]</scope>
    <source>
        <strain evidence="2 3">Aroian</strain>
        <tissue evidence="2">Whole animal</tissue>
    </source>
</reference>
<dbReference type="Proteomes" id="UP001303046">
    <property type="component" value="Unassembled WGS sequence"/>
</dbReference>
<name>A0ABR1EHN8_NECAM</name>
<gene>
    <name evidence="2" type="primary">Necator_chrX.g23216</name>
    <name evidence="2" type="ORF">RB195_023053</name>
</gene>
<keyword evidence="3" id="KW-1185">Reference proteome</keyword>
<accession>A0ABR1EHN8</accession>
<sequence length="413" mass="47468">MGRHKRDKRRSQSEFIEGDDDEAGKHLRCAQSTLELYSKRRSAKNDEAISATSDVLPIPLLTRVNKLNAVKEAGIEDSSPCIVLARSEITEKVSDENMHFQDSREHLRDLSARALNGMNALDFRDRMLSSLRTYKAMSALDCGSRPVFQPFLRRNLLYLMAFADRVVPTYTFGEDEPPLLWPWKPVYNIPRRAIADRRVRLNEIIEVLLSRNSIEEKVRELSDVRSFQFSVGALAAFKRTMDVKILHHCLAYRKFLRARGMSVPFPRKRVESSIGNIVDNRIYHSLLSEDSATLSFRMVFHNFLEGERLAKVQVYIVQQRGKSFGKVERLPSATFTVSVNAPMQPVAIDLPAIFSDSPLRVYVIVRVDVTNNLKGVRVDARASKESIRLLLFHNLRNVMFRLDYQRQMPSRLL</sequence>
<proteinExistence type="predicted"/>
<evidence type="ECO:0000313" key="2">
    <source>
        <dbReference type="EMBL" id="KAK6762192.1"/>
    </source>
</evidence>
<comment type="caution">
    <text evidence="2">The sequence shown here is derived from an EMBL/GenBank/DDBJ whole genome shotgun (WGS) entry which is preliminary data.</text>
</comment>
<feature type="region of interest" description="Disordered" evidence="1">
    <location>
        <begin position="1"/>
        <end position="22"/>
    </location>
</feature>
<evidence type="ECO:0000256" key="1">
    <source>
        <dbReference type="SAM" id="MobiDB-lite"/>
    </source>
</evidence>
<dbReference type="EMBL" id="JAVFWL010000006">
    <property type="protein sequence ID" value="KAK6762192.1"/>
    <property type="molecule type" value="Genomic_DNA"/>
</dbReference>
<evidence type="ECO:0000313" key="3">
    <source>
        <dbReference type="Proteomes" id="UP001303046"/>
    </source>
</evidence>